<dbReference type="RefSeq" id="WP_161049403.1">
    <property type="nucleotide sequence ID" value="NZ_WWCR01000004.1"/>
</dbReference>
<evidence type="ECO:0000256" key="5">
    <source>
        <dbReference type="ARBA" id="ARBA00022691"/>
    </source>
</evidence>
<evidence type="ECO:0000256" key="1">
    <source>
        <dbReference type="ARBA" id="ARBA00006594"/>
    </source>
</evidence>
<evidence type="ECO:0000313" key="10">
    <source>
        <dbReference type="EMBL" id="MYM71763.1"/>
    </source>
</evidence>
<dbReference type="AlphaFoldDB" id="A0A7X4GY48"/>
<gene>
    <name evidence="10" type="ORF">GTP56_06065</name>
</gene>
<dbReference type="InterPro" id="IPR003356">
    <property type="entry name" value="DNA_methylase_A-5"/>
</dbReference>
<organism evidence="10 11">
    <name type="scientific">Duganella margarita</name>
    <dbReference type="NCBI Taxonomy" id="2692170"/>
    <lineage>
        <taxon>Bacteria</taxon>
        <taxon>Pseudomonadati</taxon>
        <taxon>Pseudomonadota</taxon>
        <taxon>Betaproteobacteria</taxon>
        <taxon>Burkholderiales</taxon>
        <taxon>Oxalobacteraceae</taxon>
        <taxon>Telluria group</taxon>
        <taxon>Duganella</taxon>
    </lineage>
</organism>
<dbReference type="PANTHER" id="PTHR33841:SF5">
    <property type="entry name" value="DNA METHYLASE (MODIFICATION METHYLASE) (METHYLTRANSFERASE)-RELATED"/>
    <property type="match status" value="1"/>
</dbReference>
<evidence type="ECO:0000256" key="4">
    <source>
        <dbReference type="ARBA" id="ARBA00022679"/>
    </source>
</evidence>
<dbReference type="EMBL" id="WWCR01000004">
    <property type="protein sequence ID" value="MYM71763.1"/>
    <property type="molecule type" value="Genomic_DNA"/>
</dbReference>
<sequence length="564" mass="63079">MSSMLGKETELGPIPEFGVNSHDIDNRKKLGAFYTPLVVSTVLSNWGIRTPRDKVLEPCFGGCTFLDSAVARLGSIGSKNAQTNLFGCDIDPVAFTVLNRLIKPSTLSGHFFQQDFLELEPDQCATGKMDLVIGNPPYIRHSNFSTKQKANVAKMVEKSAVRLHGRANLWAYFVVHALKFLNPNGRLALVLPGSFLYADYSAAIRTHIRSSFERVVAYTLAERLFLTEGTEETTVVLLAEGFGQQPDNNELVVRCVDSTDELTRLINTWPADIETTDRAHPGHGLVPYDIGKLHDTLATLPNMRSLKDVAQVRIGLVTGDTPYFVKNASEWKVLQIDRRHLAYIMPRSHYVRGITINVEDCDSHIAEDIRCLALWTPTKPRAERLLAYLASYPESKREANSTFRRRPVWHQFADVHGTPDAFFVFMADQGPRLILNRAQVNATNSMYRVFFENNVRTIEQKLIAVSMHTTYSQLSAEIIGHPRGSGALKLEPSSVLKLSLYLPPDRASSDINAAFELVNDALRRGDALGARKCADKFLFSRGKLAEALPVLRKGLDLIRSRRIR</sequence>
<dbReference type="PANTHER" id="PTHR33841">
    <property type="entry name" value="DNA METHYLTRANSFERASE YEEA-RELATED"/>
    <property type="match status" value="1"/>
</dbReference>
<feature type="domain" description="Type II methyltransferase M.Eco57I C-terminal" evidence="9">
    <location>
        <begin position="294"/>
        <end position="536"/>
    </location>
</feature>
<evidence type="ECO:0000313" key="11">
    <source>
        <dbReference type="Proteomes" id="UP000469734"/>
    </source>
</evidence>
<evidence type="ECO:0000256" key="7">
    <source>
        <dbReference type="ARBA" id="ARBA00047942"/>
    </source>
</evidence>
<comment type="catalytic activity">
    <reaction evidence="7">
        <text>a 2'-deoxyadenosine in DNA + S-adenosyl-L-methionine = an N(6)-methyl-2'-deoxyadenosine in DNA + S-adenosyl-L-homocysteine + H(+)</text>
        <dbReference type="Rhea" id="RHEA:15197"/>
        <dbReference type="Rhea" id="RHEA-COMP:12418"/>
        <dbReference type="Rhea" id="RHEA-COMP:12419"/>
        <dbReference type="ChEBI" id="CHEBI:15378"/>
        <dbReference type="ChEBI" id="CHEBI:57856"/>
        <dbReference type="ChEBI" id="CHEBI:59789"/>
        <dbReference type="ChEBI" id="CHEBI:90615"/>
        <dbReference type="ChEBI" id="CHEBI:90616"/>
        <dbReference type="EC" id="2.1.1.72"/>
    </reaction>
</comment>
<proteinExistence type="inferred from homology"/>
<evidence type="ECO:0000259" key="8">
    <source>
        <dbReference type="Pfam" id="PF02384"/>
    </source>
</evidence>
<dbReference type="SUPFAM" id="SSF53335">
    <property type="entry name" value="S-adenosyl-L-methionine-dependent methyltransferases"/>
    <property type="match status" value="1"/>
</dbReference>
<name>A0A7X4GY48_9BURK</name>
<dbReference type="GO" id="GO:0009007">
    <property type="term" value="F:site-specific DNA-methyltransferase (adenine-specific) activity"/>
    <property type="evidence" value="ECO:0007669"/>
    <property type="project" value="UniProtKB-EC"/>
</dbReference>
<evidence type="ECO:0000256" key="2">
    <source>
        <dbReference type="ARBA" id="ARBA00011900"/>
    </source>
</evidence>
<keyword evidence="4" id="KW-0808">Transferase</keyword>
<keyword evidence="3 10" id="KW-0489">Methyltransferase</keyword>
<evidence type="ECO:0000256" key="3">
    <source>
        <dbReference type="ARBA" id="ARBA00022603"/>
    </source>
</evidence>
<dbReference type="PROSITE" id="PS00092">
    <property type="entry name" value="N6_MTASE"/>
    <property type="match status" value="1"/>
</dbReference>
<keyword evidence="6" id="KW-0680">Restriction system</keyword>
<dbReference type="Gene3D" id="3.40.50.150">
    <property type="entry name" value="Vaccinia Virus protein VP39"/>
    <property type="match status" value="1"/>
</dbReference>
<dbReference type="GO" id="GO:0009307">
    <property type="term" value="P:DNA restriction-modification system"/>
    <property type="evidence" value="ECO:0007669"/>
    <property type="project" value="UniProtKB-KW"/>
</dbReference>
<keyword evidence="5" id="KW-0949">S-adenosyl-L-methionine</keyword>
<accession>A0A7X4GY48</accession>
<evidence type="ECO:0000256" key="6">
    <source>
        <dbReference type="ARBA" id="ARBA00022747"/>
    </source>
</evidence>
<reference evidence="10 11" key="1">
    <citation type="submission" date="2019-12" db="EMBL/GenBank/DDBJ databases">
        <title>Novel species isolated from a subtropical stream in China.</title>
        <authorList>
            <person name="Lu H."/>
        </authorList>
    </citation>
    <scope>NUCLEOTIDE SEQUENCE [LARGE SCALE GENOMIC DNA]</scope>
    <source>
        <strain evidence="10 11">FT134W</strain>
    </source>
</reference>
<protein>
    <recommendedName>
        <fullName evidence="2">site-specific DNA-methyltransferase (adenine-specific)</fullName>
        <ecNumber evidence="2">2.1.1.72</ecNumber>
    </recommendedName>
</protein>
<evidence type="ECO:0000259" key="9">
    <source>
        <dbReference type="Pfam" id="PF22837"/>
    </source>
</evidence>
<dbReference type="Proteomes" id="UP000469734">
    <property type="component" value="Unassembled WGS sequence"/>
</dbReference>
<dbReference type="Pfam" id="PF22837">
    <property type="entry name" value="M_Eco57I_C"/>
    <property type="match status" value="1"/>
</dbReference>
<dbReference type="InterPro" id="IPR050953">
    <property type="entry name" value="N4_N6_ade-DNA_methylase"/>
</dbReference>
<comment type="caution">
    <text evidence="10">The sequence shown here is derived from an EMBL/GenBank/DDBJ whole genome shotgun (WGS) entry which is preliminary data.</text>
</comment>
<dbReference type="InterPro" id="IPR054520">
    <property type="entry name" value="M_Eco57I_C"/>
</dbReference>
<dbReference type="EC" id="2.1.1.72" evidence="2"/>
<dbReference type="Pfam" id="PF02384">
    <property type="entry name" value="N6_Mtase"/>
    <property type="match status" value="1"/>
</dbReference>
<dbReference type="GO" id="GO:0032259">
    <property type="term" value="P:methylation"/>
    <property type="evidence" value="ECO:0007669"/>
    <property type="project" value="UniProtKB-KW"/>
</dbReference>
<comment type="similarity">
    <text evidence="1">Belongs to the N(4)/N(6)-methyltransferase family.</text>
</comment>
<dbReference type="GO" id="GO:0008170">
    <property type="term" value="F:N-methyltransferase activity"/>
    <property type="evidence" value="ECO:0007669"/>
    <property type="project" value="InterPro"/>
</dbReference>
<feature type="domain" description="DNA methylase adenine-specific" evidence="8">
    <location>
        <begin position="12"/>
        <end position="231"/>
    </location>
</feature>
<dbReference type="PRINTS" id="PR00507">
    <property type="entry name" value="N12N6MTFRASE"/>
</dbReference>
<dbReference type="GO" id="GO:0003677">
    <property type="term" value="F:DNA binding"/>
    <property type="evidence" value="ECO:0007669"/>
    <property type="project" value="InterPro"/>
</dbReference>
<dbReference type="InterPro" id="IPR002052">
    <property type="entry name" value="DNA_methylase_N6_adenine_CS"/>
</dbReference>
<dbReference type="InterPro" id="IPR029063">
    <property type="entry name" value="SAM-dependent_MTases_sf"/>
</dbReference>